<feature type="signal peptide" evidence="2">
    <location>
        <begin position="1"/>
        <end position="31"/>
    </location>
</feature>
<keyword evidence="5" id="KW-1185">Reference proteome</keyword>
<keyword evidence="2" id="KW-0732">Signal</keyword>
<dbReference type="InterPro" id="IPR027417">
    <property type="entry name" value="P-loop_NTPase"/>
</dbReference>
<sequence>MARASFFQLTQALGKLHPFSFLLFLFVQNFAKTTTELGIQVEDQAKVLGKGLIFKTALVVGGDPIARQLYCVPQGVELIIGRPGRLIDLLTKQDIELNHVKIFGLVDCMLQRGFRDQVMQIFRALSTSVTDVFCNNFTRRGENSKLYGNRYFYCFYWQAKQAWL</sequence>
<reference evidence="4 5" key="1">
    <citation type="journal article" date="2024" name="G3 (Bethesda)">
        <title>Genome assembly of Hibiscus sabdariffa L. provides insights into metabolisms of medicinal natural products.</title>
        <authorList>
            <person name="Kim T."/>
        </authorList>
    </citation>
    <scope>NUCLEOTIDE SEQUENCE [LARGE SCALE GENOMIC DNA]</scope>
    <source>
        <strain evidence="4">TK-2024</strain>
        <tissue evidence="4">Old leaves</tissue>
    </source>
</reference>
<name>A0ABR2PWW2_9ROSI</name>
<dbReference type="SUPFAM" id="SSF52540">
    <property type="entry name" value="P-loop containing nucleoside triphosphate hydrolases"/>
    <property type="match status" value="1"/>
</dbReference>
<dbReference type="Proteomes" id="UP001396334">
    <property type="component" value="Unassembled WGS sequence"/>
</dbReference>
<dbReference type="Pfam" id="PF00270">
    <property type="entry name" value="DEAD"/>
    <property type="match status" value="1"/>
</dbReference>
<accession>A0ABR2PWW2</accession>
<evidence type="ECO:0000259" key="3">
    <source>
        <dbReference type="Pfam" id="PF00270"/>
    </source>
</evidence>
<organism evidence="4 5">
    <name type="scientific">Hibiscus sabdariffa</name>
    <name type="common">roselle</name>
    <dbReference type="NCBI Taxonomy" id="183260"/>
    <lineage>
        <taxon>Eukaryota</taxon>
        <taxon>Viridiplantae</taxon>
        <taxon>Streptophyta</taxon>
        <taxon>Embryophyta</taxon>
        <taxon>Tracheophyta</taxon>
        <taxon>Spermatophyta</taxon>
        <taxon>Magnoliopsida</taxon>
        <taxon>eudicotyledons</taxon>
        <taxon>Gunneridae</taxon>
        <taxon>Pentapetalae</taxon>
        <taxon>rosids</taxon>
        <taxon>malvids</taxon>
        <taxon>Malvales</taxon>
        <taxon>Malvaceae</taxon>
        <taxon>Malvoideae</taxon>
        <taxon>Hibiscus</taxon>
    </lineage>
</organism>
<dbReference type="PANTHER" id="PTHR47958">
    <property type="entry name" value="ATP-DEPENDENT RNA HELICASE DBP3"/>
    <property type="match status" value="1"/>
</dbReference>
<evidence type="ECO:0000313" key="5">
    <source>
        <dbReference type="Proteomes" id="UP001396334"/>
    </source>
</evidence>
<feature type="domain" description="DEAD/DEAH-box helicase" evidence="3">
    <location>
        <begin position="34"/>
        <end position="126"/>
    </location>
</feature>
<dbReference type="InterPro" id="IPR011545">
    <property type="entry name" value="DEAD/DEAH_box_helicase_dom"/>
</dbReference>
<feature type="chain" id="PRO_5046226216" description="DEAD/DEAH-box helicase domain-containing protein" evidence="2">
    <location>
        <begin position="32"/>
        <end position="164"/>
    </location>
</feature>
<evidence type="ECO:0000256" key="1">
    <source>
        <dbReference type="ARBA" id="ARBA00022884"/>
    </source>
</evidence>
<comment type="caution">
    <text evidence="4">The sequence shown here is derived from an EMBL/GenBank/DDBJ whole genome shotgun (WGS) entry which is preliminary data.</text>
</comment>
<gene>
    <name evidence="4" type="ORF">V6N11_048981</name>
</gene>
<proteinExistence type="predicted"/>
<evidence type="ECO:0000256" key="2">
    <source>
        <dbReference type="SAM" id="SignalP"/>
    </source>
</evidence>
<protein>
    <recommendedName>
        <fullName evidence="3">DEAD/DEAH-box helicase domain-containing protein</fullName>
    </recommendedName>
</protein>
<evidence type="ECO:0000313" key="4">
    <source>
        <dbReference type="EMBL" id="KAK8992921.1"/>
    </source>
</evidence>
<dbReference type="Gene3D" id="3.40.50.300">
    <property type="entry name" value="P-loop containing nucleotide triphosphate hydrolases"/>
    <property type="match status" value="1"/>
</dbReference>
<keyword evidence="1" id="KW-0694">RNA-binding</keyword>
<dbReference type="EMBL" id="JBBPBN010000050">
    <property type="protein sequence ID" value="KAK8992921.1"/>
    <property type="molecule type" value="Genomic_DNA"/>
</dbReference>